<comment type="cofactor">
    <cofactor evidence="2">
        <name>Mg(2+)</name>
        <dbReference type="ChEBI" id="CHEBI:18420"/>
    </cofactor>
</comment>
<comment type="caution">
    <text evidence="9">The sequence shown here is derived from an EMBL/GenBank/DDBJ whole genome shotgun (WGS) entry which is preliminary data.</text>
</comment>
<evidence type="ECO:0000256" key="6">
    <source>
        <dbReference type="ARBA" id="ARBA00032162"/>
    </source>
</evidence>
<dbReference type="SUPFAM" id="SSF55811">
    <property type="entry name" value="Nudix"/>
    <property type="match status" value="1"/>
</dbReference>
<dbReference type="PANTHER" id="PTHR11839">
    <property type="entry name" value="UDP/ADP-SUGAR PYROPHOSPHATASE"/>
    <property type="match status" value="1"/>
</dbReference>
<accession>A0ABX0K090</accession>
<evidence type="ECO:0000256" key="4">
    <source>
        <dbReference type="ARBA" id="ARBA00016377"/>
    </source>
</evidence>
<dbReference type="PANTHER" id="PTHR11839:SF18">
    <property type="entry name" value="NUDIX HYDROLASE DOMAIN-CONTAINING PROTEIN"/>
    <property type="match status" value="1"/>
</dbReference>
<dbReference type="Pfam" id="PF00293">
    <property type="entry name" value="NUDIX"/>
    <property type="match status" value="1"/>
</dbReference>
<dbReference type="RefSeq" id="WP_173568951.1">
    <property type="nucleotide sequence ID" value="NZ_WOSY01000002.1"/>
</dbReference>
<evidence type="ECO:0000256" key="1">
    <source>
        <dbReference type="ARBA" id="ARBA00000847"/>
    </source>
</evidence>
<proteinExistence type="inferred from homology"/>
<dbReference type="InterPro" id="IPR015797">
    <property type="entry name" value="NUDIX_hydrolase-like_dom_sf"/>
</dbReference>
<keyword evidence="10" id="KW-1185">Reference proteome</keyword>
<organism evidence="9 10">
    <name type="scientific">Acetobacter conturbans</name>
    <dbReference type="NCBI Taxonomy" id="1737472"/>
    <lineage>
        <taxon>Bacteria</taxon>
        <taxon>Pseudomonadati</taxon>
        <taxon>Pseudomonadota</taxon>
        <taxon>Alphaproteobacteria</taxon>
        <taxon>Acetobacterales</taxon>
        <taxon>Acetobacteraceae</taxon>
        <taxon>Acetobacter</taxon>
    </lineage>
</organism>
<evidence type="ECO:0000256" key="7">
    <source>
        <dbReference type="ARBA" id="ARBA00032272"/>
    </source>
</evidence>
<gene>
    <name evidence="9" type="ORF">GOB81_03410</name>
</gene>
<evidence type="ECO:0000256" key="5">
    <source>
        <dbReference type="ARBA" id="ARBA00022801"/>
    </source>
</evidence>
<keyword evidence="5" id="KW-0378">Hydrolase</keyword>
<evidence type="ECO:0000256" key="3">
    <source>
        <dbReference type="ARBA" id="ARBA00007275"/>
    </source>
</evidence>
<dbReference type="Proteomes" id="UP000631653">
    <property type="component" value="Unassembled WGS sequence"/>
</dbReference>
<evidence type="ECO:0000256" key="2">
    <source>
        <dbReference type="ARBA" id="ARBA00001946"/>
    </source>
</evidence>
<name>A0ABX0K090_9PROT</name>
<evidence type="ECO:0000313" key="9">
    <source>
        <dbReference type="EMBL" id="NHN87680.1"/>
    </source>
</evidence>
<reference evidence="9 10" key="1">
    <citation type="journal article" date="2020" name="Int. J. Syst. Evol. Microbiol.">
        <title>Novel acetic acid bacteria from cider fermentations: Acetobacter conturbans sp. nov. and Acetobacter fallax sp. nov.</title>
        <authorList>
            <person name="Sombolestani A.S."/>
            <person name="Cleenwerck I."/>
            <person name="Cnockaert M."/>
            <person name="Borremans W."/>
            <person name="Wieme A.D."/>
            <person name="De Vuyst L."/>
            <person name="Vandamme P."/>
        </authorList>
    </citation>
    <scope>NUCLEOTIDE SEQUENCE [LARGE SCALE GENOMIC DNA]</scope>
    <source>
        <strain evidence="9 10">LMG 1627</strain>
    </source>
</reference>
<feature type="domain" description="Nudix hydrolase" evidence="8">
    <location>
        <begin position="78"/>
        <end position="226"/>
    </location>
</feature>
<evidence type="ECO:0000313" key="10">
    <source>
        <dbReference type="Proteomes" id="UP000631653"/>
    </source>
</evidence>
<sequence length="243" mass="26626">MTRPSIPVTFVPSVPPDLHEKTLAARHFQAWIEKTRSSFDLRSVLVRDVMMFGSRVGFIVVEADARHESARMPCFAVLRGPTVSIMPVITVQGAPEEKHVVLVNEARLPVGEMVAALPAGMVDDGTVDSAALEELQEETGIDLRHASGPPYRLKKEPVFLSPGGSDEEMTLYAVDITLTRDQITLLSGRKMGLASEHEHTTVMVVPFEEVPRYTANAHCLLSWFLYREGGAALDKTGSGNFPS</sequence>
<dbReference type="Gene3D" id="3.90.79.10">
    <property type="entry name" value="Nucleoside Triphosphate Pyrophosphohydrolase"/>
    <property type="match status" value="1"/>
</dbReference>
<comment type="similarity">
    <text evidence="3">Belongs to the Nudix hydrolase family. NudK subfamily.</text>
</comment>
<dbReference type="PROSITE" id="PS51462">
    <property type="entry name" value="NUDIX"/>
    <property type="match status" value="1"/>
</dbReference>
<dbReference type="EMBL" id="WOSY01000002">
    <property type="protein sequence ID" value="NHN87680.1"/>
    <property type="molecule type" value="Genomic_DNA"/>
</dbReference>
<dbReference type="CDD" id="cd03424">
    <property type="entry name" value="NUDIX_ADPRase_Nudt5_UGPPase_Nudt14"/>
    <property type="match status" value="1"/>
</dbReference>
<protein>
    <recommendedName>
        <fullName evidence="4">GDP-mannose pyrophosphatase</fullName>
    </recommendedName>
    <alternativeName>
        <fullName evidence="6">GDP-mannose hydrolase</fullName>
    </alternativeName>
    <alternativeName>
        <fullName evidence="7">GDPMK</fullName>
    </alternativeName>
</protein>
<comment type="catalytic activity">
    <reaction evidence="1">
        <text>GDP-alpha-D-mannose + H2O = alpha-D-mannose 1-phosphate + GMP + 2 H(+)</text>
        <dbReference type="Rhea" id="RHEA:27978"/>
        <dbReference type="ChEBI" id="CHEBI:15377"/>
        <dbReference type="ChEBI" id="CHEBI:15378"/>
        <dbReference type="ChEBI" id="CHEBI:57527"/>
        <dbReference type="ChEBI" id="CHEBI:58115"/>
        <dbReference type="ChEBI" id="CHEBI:58409"/>
    </reaction>
</comment>
<dbReference type="InterPro" id="IPR000086">
    <property type="entry name" value="NUDIX_hydrolase_dom"/>
</dbReference>
<evidence type="ECO:0000259" key="8">
    <source>
        <dbReference type="PROSITE" id="PS51462"/>
    </source>
</evidence>